<protein>
    <submittedName>
        <fullName evidence="1">Uncharacterized protein</fullName>
    </submittedName>
</protein>
<name>A0A0C2S0W2_AMAMK</name>
<evidence type="ECO:0000313" key="1">
    <source>
        <dbReference type="EMBL" id="KIL56275.1"/>
    </source>
</evidence>
<dbReference type="Proteomes" id="UP000054549">
    <property type="component" value="Unassembled WGS sequence"/>
</dbReference>
<evidence type="ECO:0000313" key="2">
    <source>
        <dbReference type="Proteomes" id="UP000054549"/>
    </source>
</evidence>
<keyword evidence="2" id="KW-1185">Reference proteome</keyword>
<dbReference type="HOGENOM" id="CLU_2687280_0_0_1"/>
<dbReference type="AlphaFoldDB" id="A0A0C2S0W2"/>
<dbReference type="InParanoid" id="A0A0C2S0W2"/>
<organism evidence="1 2">
    <name type="scientific">Amanita muscaria (strain Koide BX008)</name>
    <dbReference type="NCBI Taxonomy" id="946122"/>
    <lineage>
        <taxon>Eukaryota</taxon>
        <taxon>Fungi</taxon>
        <taxon>Dikarya</taxon>
        <taxon>Basidiomycota</taxon>
        <taxon>Agaricomycotina</taxon>
        <taxon>Agaricomycetes</taxon>
        <taxon>Agaricomycetidae</taxon>
        <taxon>Agaricales</taxon>
        <taxon>Pluteineae</taxon>
        <taxon>Amanitaceae</taxon>
        <taxon>Amanita</taxon>
    </lineage>
</organism>
<reference evidence="1 2" key="1">
    <citation type="submission" date="2014-04" db="EMBL/GenBank/DDBJ databases">
        <title>Evolutionary Origins and Diversification of the Mycorrhizal Mutualists.</title>
        <authorList>
            <consortium name="DOE Joint Genome Institute"/>
            <consortium name="Mycorrhizal Genomics Consortium"/>
            <person name="Kohler A."/>
            <person name="Kuo A."/>
            <person name="Nagy L.G."/>
            <person name="Floudas D."/>
            <person name="Copeland A."/>
            <person name="Barry K.W."/>
            <person name="Cichocki N."/>
            <person name="Veneault-Fourrey C."/>
            <person name="LaButti K."/>
            <person name="Lindquist E.A."/>
            <person name="Lipzen A."/>
            <person name="Lundell T."/>
            <person name="Morin E."/>
            <person name="Murat C."/>
            <person name="Riley R."/>
            <person name="Ohm R."/>
            <person name="Sun H."/>
            <person name="Tunlid A."/>
            <person name="Henrissat B."/>
            <person name="Grigoriev I.V."/>
            <person name="Hibbett D.S."/>
            <person name="Martin F."/>
        </authorList>
    </citation>
    <scope>NUCLEOTIDE SEQUENCE [LARGE SCALE GENOMIC DNA]</scope>
    <source>
        <strain evidence="1 2">Koide BX008</strain>
    </source>
</reference>
<proteinExistence type="predicted"/>
<sequence length="74" mass="7927">MVLMVVEIKSSDRSKNIEGTQEPLFDVLYGLLVVGKKVQLLTLLISGEVGISGLLAIDNGAVHAFLKNIATTNM</sequence>
<gene>
    <name evidence="1" type="ORF">M378DRAFT_17235</name>
</gene>
<dbReference type="EMBL" id="KN818434">
    <property type="protein sequence ID" value="KIL56275.1"/>
    <property type="molecule type" value="Genomic_DNA"/>
</dbReference>
<accession>A0A0C2S0W2</accession>